<dbReference type="KEGG" id="rhg:EXZ61_07900"/>
<dbReference type="NCBIfam" id="TIGR00229">
    <property type="entry name" value="sensory_box"/>
    <property type="match status" value="2"/>
</dbReference>
<accession>A0A515EN83</accession>
<dbReference type="Pfam" id="PF08448">
    <property type="entry name" value="PAS_4"/>
    <property type="match status" value="1"/>
</dbReference>
<dbReference type="AlphaFoldDB" id="A0A515EN83"/>
<dbReference type="PROSITE" id="PS50112">
    <property type="entry name" value="PAS"/>
    <property type="match status" value="2"/>
</dbReference>
<dbReference type="GO" id="GO:0006355">
    <property type="term" value="P:regulation of DNA-templated transcription"/>
    <property type="evidence" value="ECO:0007669"/>
    <property type="project" value="InterPro"/>
</dbReference>
<dbReference type="PROSITE" id="PS50883">
    <property type="entry name" value="EAL"/>
    <property type="match status" value="1"/>
</dbReference>
<dbReference type="Gene3D" id="3.30.450.20">
    <property type="entry name" value="PAS domain"/>
    <property type="match status" value="3"/>
</dbReference>
<feature type="domain" description="EAL" evidence="2">
    <location>
        <begin position="546"/>
        <end position="799"/>
    </location>
</feature>
<dbReference type="InterPro" id="IPR000014">
    <property type="entry name" value="PAS"/>
</dbReference>
<dbReference type="InterPro" id="IPR013656">
    <property type="entry name" value="PAS_4"/>
</dbReference>
<dbReference type="SUPFAM" id="SSF55785">
    <property type="entry name" value="PYP-like sensor domain (PAS domain)"/>
    <property type="match status" value="3"/>
</dbReference>
<sequence>MTTVIWRTFLDALLDAAWVIDPKTLRIVAANQIAVDLVGLPIAELIGKPIVELTVTPEDMYFWEDVAAGLADNIYSESLLRHVDGAAVAVERRVSRVSLSADEPMYLMNARDLREQQQARRDLEDRAAELAATLESSADGILVTDLAGNVRHFNRRFALLWQVPDELLDAPTGQTLQAHMLGQVQDADDYTARLQQFADEQLREGCDLVHLHSGRILERTSLAQCSRGRTMGRVFAFRDVTQRAMVESRLQLAAKVFESSMDAIFITDAAFSILQVNPRCERLTGSSRSQLLGSSSRQLFHDPAQPDYFDQVELGLAFTGKWTGEVWRMAGEQPCAVEVNWVALRDDAGELTHTVCLFQDLTEKLEAQKRIETLAYTDVLTGLPNRLLLTQRVDLAIRMVQRSGGSCAVLFINLDRFKNINDSLGHALGDRVLVEVSQRMQLCLREVDTLCRLAADEFVAFLQDATAMGAEIVTRRILQTVAQPFEVDGTSFSLGCSIGIAMCPEDGRTVDELIQCANTAMHRVKERGRGNFRFYQPQMNVDWLSRIKLDHAMRQGMEQQRFALHYQPQVSLASGHLLGAEALLRWVDPELGNVSPATFIPLAEESGFIIKIGNWVLQEAVRQATLWQNKGMPIVVSINVSALQFQQSDFVERVANCLKGAQLAPSLLELELTESILIRDANESLARLHALAALGLSLAIDDFGTGYSSLAYLKKLPISKLKIDRAFVMGLPSDESDRAIVSATIGMARALKFAVVAEGVETQEQRDYLHELQCGSYQGFLCSKGLPAAEFEQLVLRLPTALVSS</sequence>
<dbReference type="FunFam" id="3.20.20.450:FF:000001">
    <property type="entry name" value="Cyclic di-GMP phosphodiesterase yahA"/>
    <property type="match status" value="1"/>
</dbReference>
<dbReference type="InterPro" id="IPR052155">
    <property type="entry name" value="Biofilm_reg_signaling"/>
</dbReference>
<dbReference type="RefSeq" id="WP_142810690.1">
    <property type="nucleotide sequence ID" value="NZ_CP036282.1"/>
</dbReference>
<dbReference type="CDD" id="cd01948">
    <property type="entry name" value="EAL"/>
    <property type="match status" value="1"/>
</dbReference>
<keyword evidence="5" id="KW-1185">Reference proteome</keyword>
<dbReference type="PANTHER" id="PTHR44757:SF2">
    <property type="entry name" value="BIOFILM ARCHITECTURE MAINTENANCE PROTEIN MBAA"/>
    <property type="match status" value="1"/>
</dbReference>
<dbReference type="NCBIfam" id="TIGR00254">
    <property type="entry name" value="GGDEF"/>
    <property type="match status" value="1"/>
</dbReference>
<dbReference type="Pfam" id="PF00563">
    <property type="entry name" value="EAL"/>
    <property type="match status" value="1"/>
</dbReference>
<dbReference type="SMART" id="SM00052">
    <property type="entry name" value="EAL"/>
    <property type="match status" value="1"/>
</dbReference>
<name>A0A515EN83_9BURK</name>
<gene>
    <name evidence="4" type="ORF">EXZ61_07900</name>
</gene>
<dbReference type="EMBL" id="CP036282">
    <property type="protein sequence ID" value="QDL54098.1"/>
    <property type="molecule type" value="Genomic_DNA"/>
</dbReference>
<dbReference type="InterPro" id="IPR013767">
    <property type="entry name" value="PAS_fold"/>
</dbReference>
<dbReference type="Pfam" id="PF00990">
    <property type="entry name" value="GGDEF"/>
    <property type="match status" value="1"/>
</dbReference>
<dbReference type="InterPro" id="IPR000160">
    <property type="entry name" value="GGDEF_dom"/>
</dbReference>
<reference evidence="5" key="2">
    <citation type="journal article" date="2020" name="Int. J. Syst. Evol. Microbiol.">
        <title>Genomic insights into a novel species Rhodoferax aquaticus sp. nov., isolated from freshwater.</title>
        <authorList>
            <person name="Li T."/>
            <person name="Zhuo Y."/>
            <person name="Jin C.Z."/>
            <person name="Wu X."/>
            <person name="Ko S.R."/>
            <person name="Jin F.J."/>
            <person name="Ahn C.Y."/>
            <person name="Oh H.M."/>
            <person name="Lee H.G."/>
            <person name="Jin L."/>
        </authorList>
    </citation>
    <scope>NUCLEOTIDE SEQUENCE [LARGE SCALE GENOMIC DNA]</scope>
    <source>
        <strain evidence="5">Gr-4</strain>
    </source>
</reference>
<evidence type="ECO:0000259" key="2">
    <source>
        <dbReference type="PROSITE" id="PS50883"/>
    </source>
</evidence>
<feature type="domain" description="GGDEF" evidence="3">
    <location>
        <begin position="405"/>
        <end position="537"/>
    </location>
</feature>
<evidence type="ECO:0000313" key="5">
    <source>
        <dbReference type="Proteomes" id="UP000317365"/>
    </source>
</evidence>
<evidence type="ECO:0000313" key="4">
    <source>
        <dbReference type="EMBL" id="QDL54098.1"/>
    </source>
</evidence>
<dbReference type="PANTHER" id="PTHR44757">
    <property type="entry name" value="DIGUANYLATE CYCLASE DGCP"/>
    <property type="match status" value="1"/>
</dbReference>
<reference evidence="5" key="1">
    <citation type="submission" date="2019-02" db="EMBL/GenBank/DDBJ databases">
        <title>Complete genome sequence of Rhodoferax sp. Gr-4.</title>
        <authorList>
            <person name="Jin L."/>
        </authorList>
    </citation>
    <scope>NUCLEOTIDE SEQUENCE [LARGE SCALE GENOMIC DNA]</scope>
    <source>
        <strain evidence="5">Gr-4</strain>
    </source>
</reference>
<dbReference type="InterPro" id="IPR035919">
    <property type="entry name" value="EAL_sf"/>
</dbReference>
<dbReference type="Gene3D" id="3.30.70.270">
    <property type="match status" value="1"/>
</dbReference>
<dbReference type="InterPro" id="IPR029787">
    <property type="entry name" value="Nucleotide_cyclase"/>
</dbReference>
<dbReference type="SMART" id="SM00267">
    <property type="entry name" value="GGDEF"/>
    <property type="match status" value="1"/>
</dbReference>
<dbReference type="InterPro" id="IPR043128">
    <property type="entry name" value="Rev_trsase/Diguanyl_cyclase"/>
</dbReference>
<organism evidence="4 5">
    <name type="scientific">Rhodoferax aquaticus</name>
    <dbReference type="NCBI Taxonomy" id="2527691"/>
    <lineage>
        <taxon>Bacteria</taxon>
        <taxon>Pseudomonadati</taxon>
        <taxon>Pseudomonadota</taxon>
        <taxon>Betaproteobacteria</taxon>
        <taxon>Burkholderiales</taxon>
        <taxon>Comamonadaceae</taxon>
        <taxon>Rhodoferax</taxon>
    </lineage>
</organism>
<dbReference type="InterPro" id="IPR001633">
    <property type="entry name" value="EAL_dom"/>
</dbReference>
<dbReference type="CDD" id="cd01949">
    <property type="entry name" value="GGDEF"/>
    <property type="match status" value="1"/>
</dbReference>
<protein>
    <submittedName>
        <fullName evidence="4">EAL domain-containing protein</fullName>
    </submittedName>
</protein>
<dbReference type="Pfam" id="PF13426">
    <property type="entry name" value="PAS_9"/>
    <property type="match status" value="1"/>
</dbReference>
<dbReference type="SUPFAM" id="SSF55073">
    <property type="entry name" value="Nucleotide cyclase"/>
    <property type="match status" value="1"/>
</dbReference>
<feature type="domain" description="PAS" evidence="1">
    <location>
        <begin position="249"/>
        <end position="301"/>
    </location>
</feature>
<dbReference type="InterPro" id="IPR035965">
    <property type="entry name" value="PAS-like_dom_sf"/>
</dbReference>
<dbReference type="Pfam" id="PF00989">
    <property type="entry name" value="PAS"/>
    <property type="match status" value="1"/>
</dbReference>
<dbReference type="CDD" id="cd00130">
    <property type="entry name" value="PAS"/>
    <property type="match status" value="2"/>
</dbReference>
<dbReference type="Proteomes" id="UP000317365">
    <property type="component" value="Chromosome"/>
</dbReference>
<feature type="domain" description="PAS" evidence="1">
    <location>
        <begin position="2"/>
        <end position="59"/>
    </location>
</feature>
<dbReference type="SUPFAM" id="SSF141868">
    <property type="entry name" value="EAL domain-like"/>
    <property type="match status" value="1"/>
</dbReference>
<dbReference type="PROSITE" id="PS50887">
    <property type="entry name" value="GGDEF"/>
    <property type="match status" value="1"/>
</dbReference>
<evidence type="ECO:0000259" key="3">
    <source>
        <dbReference type="PROSITE" id="PS50887"/>
    </source>
</evidence>
<dbReference type="SMART" id="SM00091">
    <property type="entry name" value="PAS"/>
    <property type="match status" value="3"/>
</dbReference>
<evidence type="ECO:0000259" key="1">
    <source>
        <dbReference type="PROSITE" id="PS50112"/>
    </source>
</evidence>
<dbReference type="Gene3D" id="3.20.20.450">
    <property type="entry name" value="EAL domain"/>
    <property type="match status" value="1"/>
</dbReference>
<proteinExistence type="predicted"/>